<evidence type="ECO:0000256" key="2">
    <source>
        <dbReference type="PROSITE-ProRule" id="PRU00169"/>
    </source>
</evidence>
<sequence>MKTLKSEEAIAESLQLIDKVFRGSLVIKAGDFLKWKLYFRLGRLSWVTGGVNPNERLQRHLAIFCPKITPTQLQQIPLEHQPYREQKVLVDLQGQGLIQRSQMASLMESIAIEVLFDAIQYGETNNDNLSCNKVSEEQNDNLLLLLPFLNVDAILTEAKQQWDEWETAGFSKYSPNLYPTIKQVTLLKSVIKSDVEQKIVRSMDGNQTLRKIAAKNKIGVLDVTRFVLSLFDLEAVTFSKVPRTKNKTSTVIDSNPSKPIASAKAPSKKTPPKYHKTKANKSPLVVCVDDSPLICKVVKDIVLEQNYDFLEIQEPIKVIPTLLRKKPNLIFLDLMMPVINGYELCAQLRKTPRLKDVPIIILTGKDGLIDRMRAKMVGSTDFMAKPVDKLSLLKMLEKYLTVNQ</sequence>
<keyword evidence="6" id="KW-1185">Reference proteome</keyword>
<dbReference type="SUPFAM" id="SSF52172">
    <property type="entry name" value="CheY-like"/>
    <property type="match status" value="1"/>
</dbReference>
<dbReference type="PANTHER" id="PTHR44591:SF23">
    <property type="entry name" value="CHEY SUBFAMILY"/>
    <property type="match status" value="1"/>
</dbReference>
<feature type="compositionally biased region" description="Low complexity" evidence="3">
    <location>
        <begin position="256"/>
        <end position="265"/>
    </location>
</feature>
<proteinExistence type="predicted"/>
<dbReference type="EMBL" id="CAACVJ010000140">
    <property type="protein sequence ID" value="VEP13878.1"/>
    <property type="molecule type" value="Genomic_DNA"/>
</dbReference>
<organism evidence="5 6">
    <name type="scientific">Hyella patelloides LEGE 07179</name>
    <dbReference type="NCBI Taxonomy" id="945734"/>
    <lineage>
        <taxon>Bacteria</taxon>
        <taxon>Bacillati</taxon>
        <taxon>Cyanobacteriota</taxon>
        <taxon>Cyanophyceae</taxon>
        <taxon>Pleurocapsales</taxon>
        <taxon>Hyellaceae</taxon>
        <taxon>Hyella</taxon>
    </lineage>
</organism>
<dbReference type="RefSeq" id="WP_144872126.1">
    <property type="nucleotide sequence ID" value="NZ_LR213970.1"/>
</dbReference>
<evidence type="ECO:0000256" key="3">
    <source>
        <dbReference type="SAM" id="MobiDB-lite"/>
    </source>
</evidence>
<protein>
    <submittedName>
        <fullName evidence="5">Response regulator receiver protein</fullName>
    </submittedName>
</protein>
<dbReference type="InterPro" id="IPR011006">
    <property type="entry name" value="CheY-like_superfamily"/>
</dbReference>
<feature type="domain" description="Response regulatory" evidence="4">
    <location>
        <begin position="284"/>
        <end position="400"/>
    </location>
</feature>
<feature type="region of interest" description="Disordered" evidence="3">
    <location>
        <begin position="247"/>
        <end position="277"/>
    </location>
</feature>
<dbReference type="Gene3D" id="3.40.50.2300">
    <property type="match status" value="1"/>
</dbReference>
<keyword evidence="1 2" id="KW-0597">Phosphoprotein</keyword>
<dbReference type="PIRSF" id="PIRSF005897">
    <property type="entry name" value="RR_PatA"/>
    <property type="match status" value="1"/>
</dbReference>
<evidence type="ECO:0000256" key="1">
    <source>
        <dbReference type="ARBA" id="ARBA00022553"/>
    </source>
</evidence>
<dbReference type="AlphaFoldDB" id="A0A563VQY4"/>
<evidence type="ECO:0000313" key="5">
    <source>
        <dbReference type="EMBL" id="VEP13878.1"/>
    </source>
</evidence>
<dbReference type="InterPro" id="IPR050595">
    <property type="entry name" value="Bact_response_regulator"/>
</dbReference>
<dbReference type="InterPro" id="IPR001789">
    <property type="entry name" value="Sig_transdc_resp-reg_receiver"/>
</dbReference>
<dbReference type="PROSITE" id="PS50110">
    <property type="entry name" value="RESPONSE_REGULATORY"/>
    <property type="match status" value="1"/>
</dbReference>
<feature type="compositionally biased region" description="Basic residues" evidence="3">
    <location>
        <begin position="266"/>
        <end position="277"/>
    </location>
</feature>
<feature type="modified residue" description="4-aspartylphosphate" evidence="2">
    <location>
        <position position="333"/>
    </location>
</feature>
<dbReference type="OrthoDB" id="524459at2"/>
<dbReference type="Pfam" id="PF00072">
    <property type="entry name" value="Response_reg"/>
    <property type="match status" value="1"/>
</dbReference>
<dbReference type="PANTHER" id="PTHR44591">
    <property type="entry name" value="STRESS RESPONSE REGULATOR PROTEIN 1"/>
    <property type="match status" value="1"/>
</dbReference>
<name>A0A563VQY4_9CYAN</name>
<dbReference type="GO" id="GO:0000160">
    <property type="term" value="P:phosphorelay signal transduction system"/>
    <property type="evidence" value="ECO:0007669"/>
    <property type="project" value="InterPro"/>
</dbReference>
<evidence type="ECO:0000313" key="6">
    <source>
        <dbReference type="Proteomes" id="UP000320055"/>
    </source>
</evidence>
<gene>
    <name evidence="5" type="ORF">H1P_2240005</name>
</gene>
<reference evidence="5 6" key="1">
    <citation type="submission" date="2019-01" db="EMBL/GenBank/DDBJ databases">
        <authorList>
            <person name="Brito A."/>
        </authorList>
    </citation>
    <scope>NUCLEOTIDE SEQUENCE [LARGE SCALE GENOMIC DNA]</scope>
    <source>
        <strain evidence="5">1</strain>
    </source>
</reference>
<dbReference type="SMART" id="SM00448">
    <property type="entry name" value="REC"/>
    <property type="match status" value="1"/>
</dbReference>
<dbReference type="InterPro" id="IPR024186">
    <property type="entry name" value="Sig_transdc_resp-reg_PatA"/>
</dbReference>
<evidence type="ECO:0000259" key="4">
    <source>
        <dbReference type="PROSITE" id="PS50110"/>
    </source>
</evidence>
<dbReference type="Proteomes" id="UP000320055">
    <property type="component" value="Unassembled WGS sequence"/>
</dbReference>
<accession>A0A563VQY4</accession>